<name>A0A562BT76_9BURK</name>
<dbReference type="EMBL" id="VLJN01000004">
    <property type="protein sequence ID" value="TWG88478.1"/>
    <property type="molecule type" value="Genomic_DNA"/>
</dbReference>
<reference evidence="1 2" key="1">
    <citation type="submission" date="2019-07" db="EMBL/GenBank/DDBJ databases">
        <title>Genome sequencing of lignin-degrading bacterial isolates.</title>
        <authorList>
            <person name="Gladden J."/>
        </authorList>
    </citation>
    <scope>NUCLEOTIDE SEQUENCE [LARGE SCALE GENOMIC DNA]</scope>
    <source>
        <strain evidence="1 2">J11</strain>
    </source>
</reference>
<dbReference type="InterPro" id="IPR036237">
    <property type="entry name" value="Xyl_isomerase-like_sf"/>
</dbReference>
<dbReference type="NCBIfam" id="NF003818">
    <property type="entry name" value="PRK05409.1"/>
    <property type="match status" value="1"/>
</dbReference>
<protein>
    <submittedName>
        <fullName evidence="1">Uncharacterized protein</fullName>
    </submittedName>
</protein>
<dbReference type="Proteomes" id="UP000318141">
    <property type="component" value="Unassembled WGS sequence"/>
</dbReference>
<accession>A0A562BT76</accession>
<dbReference type="Gene3D" id="3.20.20.150">
    <property type="entry name" value="Divalent-metal-dependent TIM barrel enzymes"/>
    <property type="match status" value="1"/>
</dbReference>
<comment type="caution">
    <text evidence="1">The sequence shown here is derived from an EMBL/GenBank/DDBJ whole genome shotgun (WGS) entry which is preliminary data.</text>
</comment>
<proteinExistence type="predicted"/>
<dbReference type="InterPro" id="IPR007801">
    <property type="entry name" value="MbnB/TglH/ChrH"/>
</dbReference>
<dbReference type="AlphaFoldDB" id="A0A562BT76"/>
<dbReference type="Pfam" id="PF05114">
    <property type="entry name" value="MbnB_TglH_ChrH"/>
    <property type="match status" value="1"/>
</dbReference>
<dbReference type="PANTHER" id="PTHR42194">
    <property type="entry name" value="UPF0276 PROTEIN HI_1600"/>
    <property type="match status" value="1"/>
</dbReference>
<dbReference type="SUPFAM" id="SSF51658">
    <property type="entry name" value="Xylose isomerase-like"/>
    <property type="match status" value="1"/>
</dbReference>
<keyword evidence="2" id="KW-1185">Reference proteome</keyword>
<dbReference type="PANTHER" id="PTHR42194:SF1">
    <property type="entry name" value="UPF0276 PROTEIN HI_1600"/>
    <property type="match status" value="1"/>
</dbReference>
<gene>
    <name evidence="1" type="ORF">L602_001200000710</name>
</gene>
<evidence type="ECO:0000313" key="2">
    <source>
        <dbReference type="Proteomes" id="UP000318141"/>
    </source>
</evidence>
<evidence type="ECO:0000313" key="1">
    <source>
        <dbReference type="EMBL" id="TWG88478.1"/>
    </source>
</evidence>
<sequence length="284" mass="30891">MNATVPQADAGAGGPMGIGLRAAHYRDFLEGTPPVEWVEVHTENYLADGGWDLHVLRHVRRRYAVSLHGVGLGIGSANGLCHAHLRRIAALVALIEPVRVSEHLCWAHAGGRHHNDLMPLPLDERTVRIVASRVDEVQQVLGRQILLENIATPLRCRADTLGETQCLAEIAARSGCGVLLDLNNLYVNQCNHGEDARRALDALRPAMVGELHLAGHLVTPDGLIDHHGARVASEVWDLYRVALRRLGSVPTLIEWDTDVPALAVLLDEAQAARRIAVETLRAAA</sequence>
<organism evidence="1 2">
    <name type="scientific">Cupriavidus gilardii J11</name>
    <dbReference type="NCBI Taxonomy" id="936133"/>
    <lineage>
        <taxon>Bacteria</taxon>
        <taxon>Pseudomonadati</taxon>
        <taxon>Pseudomonadota</taxon>
        <taxon>Betaproteobacteria</taxon>
        <taxon>Burkholderiales</taxon>
        <taxon>Burkholderiaceae</taxon>
        <taxon>Cupriavidus</taxon>
    </lineage>
</organism>